<dbReference type="Gene3D" id="3.40.190.10">
    <property type="entry name" value="Periplasmic binding protein-like II"/>
    <property type="match status" value="1"/>
</dbReference>
<dbReference type="EMBL" id="OBMM01000001">
    <property type="protein sequence ID" value="SOB96142.1"/>
    <property type="molecule type" value="Genomic_DNA"/>
</dbReference>
<name>A0A285RUT0_9PROT</name>
<evidence type="ECO:0000313" key="2">
    <source>
        <dbReference type="Proteomes" id="UP000219068"/>
    </source>
</evidence>
<organism evidence="1 2">
    <name type="scientific">Thalassospira xiamenensis</name>
    <dbReference type="NCBI Taxonomy" id="220697"/>
    <lineage>
        <taxon>Bacteria</taxon>
        <taxon>Pseudomonadati</taxon>
        <taxon>Pseudomonadota</taxon>
        <taxon>Alphaproteobacteria</taxon>
        <taxon>Rhodospirillales</taxon>
        <taxon>Thalassospiraceae</taxon>
        <taxon>Thalassospira</taxon>
    </lineage>
</organism>
<proteinExistence type="predicted"/>
<accession>A0A285RUT0</accession>
<gene>
    <name evidence="1" type="ORF">SAMN05428964_1011797</name>
</gene>
<dbReference type="Proteomes" id="UP000219068">
    <property type="component" value="Unassembled WGS sequence"/>
</dbReference>
<reference evidence="1 2" key="1">
    <citation type="submission" date="2017-08" db="EMBL/GenBank/DDBJ databases">
        <authorList>
            <person name="de Groot N.N."/>
        </authorList>
    </citation>
    <scope>NUCLEOTIDE SEQUENCE [LARGE SCALE GENOMIC DNA]</scope>
    <source>
        <strain evidence="1 2">USBA 78</strain>
    </source>
</reference>
<dbReference type="AlphaFoldDB" id="A0A285RUT0"/>
<dbReference type="RefSeq" id="WP_170954072.1">
    <property type="nucleotide sequence ID" value="NZ_OBMM01000001.1"/>
</dbReference>
<evidence type="ECO:0000313" key="1">
    <source>
        <dbReference type="EMBL" id="SOB96142.1"/>
    </source>
</evidence>
<protein>
    <submittedName>
        <fullName evidence="1">Uncharacterized protein</fullName>
    </submittedName>
</protein>
<sequence>MPPLKASVRSFCKTAGDPSSITATIAIAASDYVQYSILMPLLDVLRVEAPGGMAHD</sequence>